<accession>A0A2M6WWQ9</accession>
<proteinExistence type="predicted"/>
<feature type="domain" description="Phosphatidic acid phosphatase type 2/haloperoxidase" evidence="2">
    <location>
        <begin position="58"/>
        <end position="168"/>
    </location>
</feature>
<dbReference type="Proteomes" id="UP000228596">
    <property type="component" value="Unassembled WGS sequence"/>
</dbReference>
<dbReference type="PANTHER" id="PTHR14969:SF13">
    <property type="entry name" value="AT30094P"/>
    <property type="match status" value="1"/>
</dbReference>
<feature type="transmembrane region" description="Helical" evidence="1">
    <location>
        <begin position="129"/>
        <end position="147"/>
    </location>
</feature>
<reference evidence="4" key="1">
    <citation type="submission" date="2017-09" db="EMBL/GenBank/DDBJ databases">
        <title>Depth-based differentiation of microbial function through sediment-hosted aquifers and enrichment of novel symbionts in the deep terrestrial subsurface.</title>
        <authorList>
            <person name="Probst A.J."/>
            <person name="Ladd B."/>
            <person name="Jarett J.K."/>
            <person name="Geller-Mcgrath D.E."/>
            <person name="Sieber C.M.K."/>
            <person name="Emerson J.B."/>
            <person name="Anantharaman K."/>
            <person name="Thomas B.C."/>
            <person name="Malmstrom R."/>
            <person name="Stieglmeier M."/>
            <person name="Klingl A."/>
            <person name="Woyke T."/>
            <person name="Ryan C.M."/>
            <person name="Banfield J.F."/>
        </authorList>
    </citation>
    <scope>NUCLEOTIDE SEQUENCE [LARGE SCALE GENOMIC DNA]</scope>
</reference>
<dbReference type="SUPFAM" id="SSF48317">
    <property type="entry name" value="Acid phosphatase/Vanadium-dependent haloperoxidase"/>
    <property type="match status" value="1"/>
</dbReference>
<name>A0A2M6WWQ9_9BACT</name>
<protein>
    <recommendedName>
        <fullName evidence="2">Phosphatidic acid phosphatase type 2/haloperoxidase domain-containing protein</fullName>
    </recommendedName>
</protein>
<evidence type="ECO:0000313" key="3">
    <source>
        <dbReference type="EMBL" id="PIT97146.1"/>
    </source>
</evidence>
<organism evidence="3 4">
    <name type="scientific">Candidatus Berkelbacteria bacterium CG10_big_fil_rev_8_21_14_0_10_41_12</name>
    <dbReference type="NCBI Taxonomy" id="1974513"/>
    <lineage>
        <taxon>Bacteria</taxon>
        <taxon>Candidatus Berkelbacteria</taxon>
    </lineage>
</organism>
<dbReference type="Gene3D" id="1.20.144.10">
    <property type="entry name" value="Phosphatidic acid phosphatase type 2/haloperoxidase"/>
    <property type="match status" value="1"/>
</dbReference>
<evidence type="ECO:0000259" key="2">
    <source>
        <dbReference type="SMART" id="SM00014"/>
    </source>
</evidence>
<keyword evidence="1" id="KW-0472">Membrane</keyword>
<evidence type="ECO:0000256" key="1">
    <source>
        <dbReference type="SAM" id="Phobius"/>
    </source>
</evidence>
<dbReference type="PANTHER" id="PTHR14969">
    <property type="entry name" value="SPHINGOSINE-1-PHOSPHATE PHOSPHOHYDROLASE"/>
    <property type="match status" value="1"/>
</dbReference>
<sequence length="192" mass="21730">MNILSIDQNLLVKANSLVNQNWFLDKALTVGGIYFVYLVPVVFIICWFTYRKYQFEIALALLSGLFSWFVLTKLIISHIWFRPRPDVGIVGLKEIFFHRPDYSFPSDHVSMLAGIAFALYFAKLTKAANYVLIATIIVAICRVIIGVHFPLDVAAGLGVGALGAYIIHVLRKPIKKYIFDPIIPMIRKIKLA</sequence>
<dbReference type="AlphaFoldDB" id="A0A2M6WWQ9"/>
<keyword evidence="1" id="KW-1133">Transmembrane helix</keyword>
<keyword evidence="1" id="KW-0812">Transmembrane</keyword>
<dbReference type="InterPro" id="IPR036938">
    <property type="entry name" value="PAP2/HPO_sf"/>
</dbReference>
<dbReference type="Pfam" id="PF01569">
    <property type="entry name" value="PAP2"/>
    <property type="match status" value="1"/>
</dbReference>
<feature type="transmembrane region" description="Helical" evidence="1">
    <location>
        <begin position="153"/>
        <end position="170"/>
    </location>
</feature>
<feature type="transmembrane region" description="Helical" evidence="1">
    <location>
        <begin position="57"/>
        <end position="82"/>
    </location>
</feature>
<feature type="transmembrane region" description="Helical" evidence="1">
    <location>
        <begin position="27"/>
        <end position="50"/>
    </location>
</feature>
<dbReference type="SMART" id="SM00014">
    <property type="entry name" value="acidPPc"/>
    <property type="match status" value="1"/>
</dbReference>
<dbReference type="InterPro" id="IPR000326">
    <property type="entry name" value="PAP2/HPO"/>
</dbReference>
<evidence type="ECO:0000313" key="4">
    <source>
        <dbReference type="Proteomes" id="UP000228596"/>
    </source>
</evidence>
<gene>
    <name evidence="3" type="ORF">COT77_02975</name>
</gene>
<feature type="transmembrane region" description="Helical" evidence="1">
    <location>
        <begin position="102"/>
        <end position="122"/>
    </location>
</feature>
<comment type="caution">
    <text evidence="3">The sequence shown here is derived from an EMBL/GenBank/DDBJ whole genome shotgun (WGS) entry which is preliminary data.</text>
</comment>
<dbReference type="EMBL" id="PEZV01000032">
    <property type="protein sequence ID" value="PIT97146.1"/>
    <property type="molecule type" value="Genomic_DNA"/>
</dbReference>